<accession>A8LW95</accession>
<name>A8LW95_SALAI</name>
<protein>
    <recommendedName>
        <fullName evidence="2">ABM domain-containing protein</fullName>
    </recommendedName>
</protein>
<dbReference type="STRING" id="391037.Sare_4953"/>
<dbReference type="KEGG" id="saq:Sare_4953"/>
<dbReference type="OrthoDB" id="163010at2"/>
<organism evidence="1">
    <name type="scientific">Salinispora arenicola (strain CNS-205)</name>
    <dbReference type="NCBI Taxonomy" id="391037"/>
    <lineage>
        <taxon>Bacteria</taxon>
        <taxon>Bacillati</taxon>
        <taxon>Actinomycetota</taxon>
        <taxon>Actinomycetes</taxon>
        <taxon>Micromonosporales</taxon>
        <taxon>Micromonosporaceae</taxon>
        <taxon>Salinispora</taxon>
    </lineage>
</organism>
<dbReference type="EMBL" id="CP000850">
    <property type="protein sequence ID" value="ABW00700.1"/>
    <property type="molecule type" value="Genomic_DNA"/>
</dbReference>
<dbReference type="PATRIC" id="fig|391037.6.peg.4999"/>
<reference evidence="1" key="1">
    <citation type="submission" date="2007-10" db="EMBL/GenBank/DDBJ databases">
        <title>Complete sequence of Salinispora arenicola CNS-205.</title>
        <authorList>
            <consortium name="US DOE Joint Genome Institute"/>
            <person name="Copeland A."/>
            <person name="Lucas S."/>
            <person name="Lapidus A."/>
            <person name="Barry K."/>
            <person name="Glavina del Rio T."/>
            <person name="Dalin E."/>
            <person name="Tice H."/>
            <person name="Pitluck S."/>
            <person name="Foster B."/>
            <person name="Schmutz J."/>
            <person name="Larimer F."/>
            <person name="Land M."/>
            <person name="Hauser L."/>
            <person name="Kyrpides N."/>
            <person name="Ivanova N."/>
            <person name="Jensen P.R."/>
            <person name="Moore B.S."/>
            <person name="Penn K."/>
            <person name="Jenkins C."/>
            <person name="Udwary D."/>
            <person name="Xiang L."/>
            <person name="Gontang E."/>
            <person name="Richardson P."/>
        </authorList>
    </citation>
    <scope>NUCLEOTIDE SEQUENCE [LARGE SCALE GENOMIC DNA]</scope>
    <source>
        <strain evidence="1">CNS-205</strain>
    </source>
</reference>
<evidence type="ECO:0000313" key="1">
    <source>
        <dbReference type="EMBL" id="ABW00700.1"/>
    </source>
</evidence>
<evidence type="ECO:0008006" key="2">
    <source>
        <dbReference type="Google" id="ProtNLM"/>
    </source>
</evidence>
<dbReference type="AlphaFoldDB" id="A8LW95"/>
<dbReference type="eggNOG" id="COG3631">
    <property type="taxonomic scope" value="Bacteria"/>
</dbReference>
<dbReference type="HOGENOM" id="CLU_178398_0_0_11"/>
<sequence>MVRYEMRPETTDENKALVEAVFAELADKAPTGISYASFRLADGVTFVHVGITEDGASLADLDAFTEFQKAFGERAAGAPTASGAELVGVYGFNP</sequence>
<proteinExistence type="predicted"/>
<gene>
    <name evidence="1" type="ordered locus">Sare_4953</name>
</gene>